<keyword evidence="8" id="KW-0406">Ion transport</keyword>
<evidence type="ECO:0000256" key="8">
    <source>
        <dbReference type="ARBA" id="ARBA00023065"/>
    </source>
</evidence>
<evidence type="ECO:0000256" key="5">
    <source>
        <dbReference type="ARBA" id="ARBA00022692"/>
    </source>
</evidence>
<dbReference type="EMBL" id="JAIWYP010000003">
    <property type="protein sequence ID" value="KAH3850926.1"/>
    <property type="molecule type" value="Genomic_DNA"/>
</dbReference>
<evidence type="ECO:0000256" key="6">
    <source>
        <dbReference type="ARBA" id="ARBA00022989"/>
    </source>
</evidence>
<comment type="similarity">
    <text evidence="2">Belongs to the sodium:solute symporter (SSF) (TC 2.A.21) family.</text>
</comment>
<evidence type="ECO:0000256" key="9">
    <source>
        <dbReference type="ARBA" id="ARBA00023136"/>
    </source>
</evidence>
<keyword evidence="7" id="KW-0915">Sodium</keyword>
<dbReference type="Gene3D" id="1.20.1730.10">
    <property type="entry name" value="Sodium/glucose cotransporter"/>
    <property type="match status" value="1"/>
</dbReference>
<proteinExistence type="inferred from homology"/>
<evidence type="ECO:0000256" key="2">
    <source>
        <dbReference type="ARBA" id="ARBA00006434"/>
    </source>
</evidence>
<dbReference type="PROSITE" id="PS50283">
    <property type="entry name" value="NA_SOLUT_SYMP_3"/>
    <property type="match status" value="1"/>
</dbReference>
<keyword evidence="3" id="KW-0813">Transport</keyword>
<keyword evidence="13" id="KW-1185">Reference proteome</keyword>
<comment type="caution">
    <text evidence="12">The sequence shown here is derived from an EMBL/GenBank/DDBJ whole genome shotgun (WGS) entry which is preliminary data.</text>
</comment>
<keyword evidence="6 11" id="KW-1133">Transmembrane helix</keyword>
<organism evidence="12 13">
    <name type="scientific">Dreissena polymorpha</name>
    <name type="common">Zebra mussel</name>
    <name type="synonym">Mytilus polymorpha</name>
    <dbReference type="NCBI Taxonomy" id="45954"/>
    <lineage>
        <taxon>Eukaryota</taxon>
        <taxon>Metazoa</taxon>
        <taxon>Spiralia</taxon>
        <taxon>Lophotrochozoa</taxon>
        <taxon>Mollusca</taxon>
        <taxon>Bivalvia</taxon>
        <taxon>Autobranchia</taxon>
        <taxon>Heteroconchia</taxon>
        <taxon>Euheterodonta</taxon>
        <taxon>Imparidentia</taxon>
        <taxon>Neoheterodontei</taxon>
        <taxon>Myida</taxon>
        <taxon>Dreissenoidea</taxon>
        <taxon>Dreissenidae</taxon>
        <taxon>Dreissena</taxon>
    </lineage>
</organism>
<evidence type="ECO:0000256" key="1">
    <source>
        <dbReference type="ARBA" id="ARBA00004651"/>
    </source>
</evidence>
<sequence>MSDLVNSFHVLDYVAMGMFFLVCTGIGVYYGCYKKQKTTEEYLLGSRRMHLVPVAISLLVTYQSAISVLGVPLEIYVYNTMSYYMWVAVMIANAIQGFLIVPLVYPLGISSSYEVGHNQPLYICLPVASF</sequence>
<evidence type="ECO:0000256" key="11">
    <source>
        <dbReference type="SAM" id="Phobius"/>
    </source>
</evidence>
<dbReference type="GO" id="GO:0006814">
    <property type="term" value="P:sodium ion transport"/>
    <property type="evidence" value="ECO:0007669"/>
    <property type="project" value="UniProtKB-KW"/>
</dbReference>
<evidence type="ECO:0000313" key="13">
    <source>
        <dbReference type="Proteomes" id="UP000828390"/>
    </source>
</evidence>
<reference evidence="12" key="1">
    <citation type="journal article" date="2019" name="bioRxiv">
        <title>The Genome of the Zebra Mussel, Dreissena polymorpha: A Resource for Invasive Species Research.</title>
        <authorList>
            <person name="McCartney M.A."/>
            <person name="Auch B."/>
            <person name="Kono T."/>
            <person name="Mallez S."/>
            <person name="Zhang Y."/>
            <person name="Obille A."/>
            <person name="Becker A."/>
            <person name="Abrahante J.E."/>
            <person name="Garbe J."/>
            <person name="Badalamenti J.P."/>
            <person name="Herman A."/>
            <person name="Mangelson H."/>
            <person name="Liachko I."/>
            <person name="Sullivan S."/>
            <person name="Sone E.D."/>
            <person name="Koren S."/>
            <person name="Silverstein K.A.T."/>
            <person name="Beckman K.B."/>
            <person name="Gohl D.M."/>
        </authorList>
    </citation>
    <scope>NUCLEOTIDE SEQUENCE</scope>
    <source>
        <strain evidence="12">Duluth1</strain>
        <tissue evidence="12">Whole animal</tissue>
    </source>
</reference>
<accession>A0A9D4L3G4</accession>
<evidence type="ECO:0008006" key="14">
    <source>
        <dbReference type="Google" id="ProtNLM"/>
    </source>
</evidence>
<dbReference type="GO" id="GO:0015293">
    <property type="term" value="F:symporter activity"/>
    <property type="evidence" value="ECO:0007669"/>
    <property type="project" value="TreeGrafter"/>
</dbReference>
<protein>
    <recommendedName>
        <fullName evidence="14">Sodium-dependent multivitamin transporter</fullName>
    </recommendedName>
</protein>
<evidence type="ECO:0000256" key="10">
    <source>
        <dbReference type="ARBA" id="ARBA00023201"/>
    </source>
</evidence>
<keyword evidence="10" id="KW-0739">Sodium transport</keyword>
<dbReference type="PANTHER" id="PTHR42985">
    <property type="entry name" value="SODIUM-COUPLED MONOCARBOXYLATE TRANSPORTER"/>
    <property type="match status" value="1"/>
</dbReference>
<dbReference type="InterPro" id="IPR051163">
    <property type="entry name" value="Sodium:Solute_Symporter_SSF"/>
</dbReference>
<dbReference type="InterPro" id="IPR038377">
    <property type="entry name" value="Na/Glc_symporter_sf"/>
</dbReference>
<comment type="subcellular location">
    <subcellularLocation>
        <location evidence="1">Cell membrane</location>
        <topology evidence="1">Multi-pass membrane protein</topology>
    </subcellularLocation>
</comment>
<feature type="transmembrane region" description="Helical" evidence="11">
    <location>
        <begin position="51"/>
        <end position="71"/>
    </location>
</feature>
<keyword evidence="4" id="KW-1003">Cell membrane</keyword>
<feature type="transmembrane region" description="Helical" evidence="11">
    <location>
        <begin position="83"/>
        <end position="105"/>
    </location>
</feature>
<evidence type="ECO:0000256" key="3">
    <source>
        <dbReference type="ARBA" id="ARBA00022448"/>
    </source>
</evidence>
<gene>
    <name evidence="12" type="ORF">DPMN_093402</name>
</gene>
<dbReference type="AlphaFoldDB" id="A0A9D4L3G4"/>
<reference evidence="12" key="2">
    <citation type="submission" date="2020-11" db="EMBL/GenBank/DDBJ databases">
        <authorList>
            <person name="McCartney M.A."/>
            <person name="Auch B."/>
            <person name="Kono T."/>
            <person name="Mallez S."/>
            <person name="Becker A."/>
            <person name="Gohl D.M."/>
            <person name="Silverstein K.A.T."/>
            <person name="Koren S."/>
            <person name="Bechman K.B."/>
            <person name="Herman A."/>
            <person name="Abrahante J.E."/>
            <person name="Garbe J."/>
        </authorList>
    </citation>
    <scope>NUCLEOTIDE SEQUENCE</scope>
    <source>
        <strain evidence="12">Duluth1</strain>
        <tissue evidence="12">Whole animal</tissue>
    </source>
</reference>
<keyword evidence="5 11" id="KW-0812">Transmembrane</keyword>
<feature type="transmembrane region" description="Helical" evidence="11">
    <location>
        <begin position="13"/>
        <end position="30"/>
    </location>
</feature>
<evidence type="ECO:0000256" key="4">
    <source>
        <dbReference type="ARBA" id="ARBA00022475"/>
    </source>
</evidence>
<dbReference type="InterPro" id="IPR001734">
    <property type="entry name" value="Na/solute_symporter"/>
</dbReference>
<dbReference type="Proteomes" id="UP000828390">
    <property type="component" value="Unassembled WGS sequence"/>
</dbReference>
<dbReference type="PANTHER" id="PTHR42985:SF40">
    <property type="entry name" value="LD47995P-RELATED"/>
    <property type="match status" value="1"/>
</dbReference>
<name>A0A9D4L3G4_DREPO</name>
<evidence type="ECO:0000313" key="12">
    <source>
        <dbReference type="EMBL" id="KAH3850926.1"/>
    </source>
</evidence>
<evidence type="ECO:0000256" key="7">
    <source>
        <dbReference type="ARBA" id="ARBA00023053"/>
    </source>
</evidence>
<keyword evidence="9 11" id="KW-0472">Membrane</keyword>
<dbReference type="GO" id="GO:0005886">
    <property type="term" value="C:plasma membrane"/>
    <property type="evidence" value="ECO:0007669"/>
    <property type="project" value="UniProtKB-SubCell"/>
</dbReference>